<accession>A0A0E9X5R3</accession>
<protein>
    <submittedName>
        <fullName evidence="1">Uncharacterized protein</fullName>
    </submittedName>
</protein>
<dbReference type="EMBL" id="GBXM01010505">
    <property type="protein sequence ID" value="JAH98072.1"/>
    <property type="molecule type" value="Transcribed_RNA"/>
</dbReference>
<dbReference type="AlphaFoldDB" id="A0A0E9X5R3"/>
<sequence>MQENQVFTNSRLCQLCFLAVSLNSDERIYEFLFQITVNHTRHASECIILFYKSHLPLEQHYIYVVMHAI</sequence>
<name>A0A0E9X5R3_ANGAN</name>
<reference evidence="1" key="2">
    <citation type="journal article" date="2015" name="Fish Shellfish Immunol.">
        <title>Early steps in the European eel (Anguilla anguilla)-Vibrio vulnificus interaction in the gills: Role of the RtxA13 toxin.</title>
        <authorList>
            <person name="Callol A."/>
            <person name="Pajuelo D."/>
            <person name="Ebbesson L."/>
            <person name="Teles M."/>
            <person name="MacKenzie S."/>
            <person name="Amaro C."/>
        </authorList>
    </citation>
    <scope>NUCLEOTIDE SEQUENCE</scope>
</reference>
<evidence type="ECO:0000313" key="1">
    <source>
        <dbReference type="EMBL" id="JAH98072.1"/>
    </source>
</evidence>
<proteinExistence type="predicted"/>
<organism evidence="1">
    <name type="scientific">Anguilla anguilla</name>
    <name type="common">European freshwater eel</name>
    <name type="synonym">Muraena anguilla</name>
    <dbReference type="NCBI Taxonomy" id="7936"/>
    <lineage>
        <taxon>Eukaryota</taxon>
        <taxon>Metazoa</taxon>
        <taxon>Chordata</taxon>
        <taxon>Craniata</taxon>
        <taxon>Vertebrata</taxon>
        <taxon>Euteleostomi</taxon>
        <taxon>Actinopterygii</taxon>
        <taxon>Neopterygii</taxon>
        <taxon>Teleostei</taxon>
        <taxon>Anguilliformes</taxon>
        <taxon>Anguillidae</taxon>
        <taxon>Anguilla</taxon>
    </lineage>
</organism>
<reference evidence="1" key="1">
    <citation type="submission" date="2014-11" db="EMBL/GenBank/DDBJ databases">
        <authorList>
            <person name="Amaro Gonzalez C."/>
        </authorList>
    </citation>
    <scope>NUCLEOTIDE SEQUENCE</scope>
</reference>